<evidence type="ECO:0000256" key="1">
    <source>
        <dbReference type="SAM" id="MobiDB-lite"/>
    </source>
</evidence>
<proteinExistence type="predicted"/>
<protein>
    <submittedName>
        <fullName evidence="2">Reverse transcriptase</fullName>
    </submittedName>
</protein>
<evidence type="ECO:0000313" key="3">
    <source>
        <dbReference type="Proteomes" id="UP001146351"/>
    </source>
</evidence>
<feature type="region of interest" description="Disordered" evidence="1">
    <location>
        <begin position="373"/>
        <end position="399"/>
    </location>
</feature>
<comment type="caution">
    <text evidence="2">The sequence shown here is derived from an EMBL/GenBank/DDBJ whole genome shotgun (WGS) entry which is preliminary data.</text>
</comment>
<reference evidence="2" key="2">
    <citation type="journal article" date="2023" name="IMA Fungus">
        <title>Comparative genomic study of the Penicillium genus elucidates a diverse pangenome and 15 lateral gene transfer events.</title>
        <authorList>
            <person name="Petersen C."/>
            <person name="Sorensen T."/>
            <person name="Nielsen M.R."/>
            <person name="Sondergaard T.E."/>
            <person name="Sorensen J.L."/>
            <person name="Fitzpatrick D.A."/>
            <person name="Frisvad J.C."/>
            <person name="Nielsen K.L."/>
        </authorList>
    </citation>
    <scope>NUCLEOTIDE SEQUENCE</scope>
    <source>
        <strain evidence="2">IBT 21917</strain>
    </source>
</reference>
<keyword evidence="3" id="KW-1185">Reference proteome</keyword>
<evidence type="ECO:0000313" key="2">
    <source>
        <dbReference type="EMBL" id="KAJ5155200.1"/>
    </source>
</evidence>
<dbReference type="PANTHER" id="PTHR37015">
    <property type="entry name" value="REVERSE TRANSCRIPTASE DOMAIN-CONTAINING PROTEIN"/>
    <property type="match status" value="1"/>
</dbReference>
<gene>
    <name evidence="2" type="ORF">N7492_008003</name>
</gene>
<dbReference type="PANTHER" id="PTHR37015:SF1">
    <property type="entry name" value="REVERSE TRANSCRIPTASE DOMAIN-CONTAINING PROTEIN"/>
    <property type="match status" value="1"/>
</dbReference>
<dbReference type="AlphaFoldDB" id="A0A9W9LGY3"/>
<dbReference type="EMBL" id="JAPQKO010000006">
    <property type="protein sequence ID" value="KAJ5155200.1"/>
    <property type="molecule type" value="Genomic_DNA"/>
</dbReference>
<dbReference type="Proteomes" id="UP001146351">
    <property type="component" value="Unassembled WGS sequence"/>
</dbReference>
<dbReference type="OrthoDB" id="74545at2759"/>
<accession>A0A9W9LGY3</accession>
<reference evidence="2" key="1">
    <citation type="submission" date="2022-11" db="EMBL/GenBank/DDBJ databases">
        <authorList>
            <person name="Petersen C."/>
        </authorList>
    </citation>
    <scope>NUCLEOTIDE SEQUENCE</scope>
    <source>
        <strain evidence="2">IBT 21917</strain>
    </source>
</reference>
<organism evidence="2 3">
    <name type="scientific">Penicillium capsulatum</name>
    <dbReference type="NCBI Taxonomy" id="69766"/>
    <lineage>
        <taxon>Eukaryota</taxon>
        <taxon>Fungi</taxon>
        <taxon>Dikarya</taxon>
        <taxon>Ascomycota</taxon>
        <taxon>Pezizomycotina</taxon>
        <taxon>Eurotiomycetes</taxon>
        <taxon>Eurotiomycetidae</taxon>
        <taxon>Eurotiales</taxon>
        <taxon>Aspergillaceae</taxon>
        <taxon>Penicillium</taxon>
    </lineage>
</organism>
<name>A0A9W9LGY3_9EURO</name>
<sequence>MDPYLTRTVQSLTRSKIHELEKRRNAYEARKSEILEDAAKCSNLRERVERLLGGFEELSPESRYDAKILNMKHWIEQARYDSSITPEKLEAFERHLQSLLDAKSRRLSLADLYSRLLTEWMSPSSAGEAPPSEDEDFQIIEEGQKQRLQQLCDQFEAVVFEPHATDPKEINGFLNGIFAGEDRSKSLKNLREEVDRELQRIWKEKDPFTVSSLSNCIRGIQSEDIVSEEKQETLKHFLGSDVALNEIADVLNMRYADLSNWNWHAGDEGVPVLPRQELNGKYRIWMDDDVLETIFVQHICIRICVKLKSILKDFVSDDFQFNFRQTPGLTTRDQLRRKFYLTSESGGDSVKEVREKSYLENFFMATMPSSERTLADRGGGYDDDVDEDDKTQQPKQRNVKQQLLRKIVTETLLQHRLHGEAAVVQTDLHWFGTSIPHSTVYTILEFVGFPPKWIDFFHKYLETPLNMDKSFDGHEKVGPRKRQRGIPIAHASEKLVGELVLFFMDLAVNSETGMVLYRLHDDIWFSGEPEKCARTWETMKKFVNATGLQFNDKKTGSVCLGDSVRPEVKSQLPQGPVKIGFLTLDAATGDWAIDQSQVVAHVKQLKTQLDKCNSVISWVRTWNSCIGRFFKNTFGEPAYCFGRPHVDAILSTYQEMHRVIFDTENTDSASTITAYLREKISSRFGTLDIPDAFIFLPETLGGLGVRNPFVSVFLTRSELTKSPMELVQDFMERERQEYDQRKTEFEKASRPQRLNRLKQLGECEEGPPILDGDIDVFMSFDEWVKFRESTSRQFARLYQYLQAVPRCVYPRLTGAVQGALERAEDQFDVDNLSPEMRWTIYMYADDLIEMLGGLNMVEKQFLPLGVLDMMKGKKVRWQMVL</sequence>
<keyword evidence="2" id="KW-0548">Nucleotidyltransferase</keyword>
<keyword evidence="2" id="KW-0695">RNA-directed DNA polymerase</keyword>
<dbReference type="GO" id="GO:0003964">
    <property type="term" value="F:RNA-directed DNA polymerase activity"/>
    <property type="evidence" value="ECO:0007669"/>
    <property type="project" value="UniProtKB-KW"/>
</dbReference>
<keyword evidence="2" id="KW-0808">Transferase</keyword>